<keyword evidence="2" id="KW-0472">Membrane</keyword>
<dbReference type="Proteomes" id="UP000054317">
    <property type="component" value="Unassembled WGS sequence"/>
</dbReference>
<sequence>MHATIIARNATRSMRIIALPLATPSKPVHGRPTEHLTYYHFVTPPDTTHTITWTKRIVAKASDIWAGFGKAPEGNWKRRSFLYGERLIDRLEFEELALKSLDPSLGPRLANIVHPSGTEKVANTVVPLTYPPSVCTSPLPHLRTVVEKRTPRHRKGAIFWLAISPLTAPFAIIPIIPNFPFFFCIWRAWSHYRAYKASHYLEGFLKQGAIVPQTSPELDAIYAKYAPKPLAAPKPEPGTETETHPPPSEHASQPDAADAAAEDAPRLLLEKEAVPELEKLLDLPEDSTFAADVYRALEQARLRLEGGQKKA</sequence>
<dbReference type="Pfam" id="PF10173">
    <property type="entry name" value="Mit_KHE1"/>
    <property type="match status" value="1"/>
</dbReference>
<protein>
    <recommendedName>
        <fullName evidence="5">Mitochondrial K+-H+ exchange-related-domain-containing protein</fullName>
    </recommendedName>
</protein>
<evidence type="ECO:0000256" key="2">
    <source>
        <dbReference type="SAM" id="Phobius"/>
    </source>
</evidence>
<dbReference type="PANTHER" id="PTHR28062:SF1">
    <property type="entry name" value="TRANSMEMBRANE PROTEIN"/>
    <property type="match status" value="1"/>
</dbReference>
<feature type="region of interest" description="Disordered" evidence="1">
    <location>
        <begin position="231"/>
        <end position="265"/>
    </location>
</feature>
<keyword evidence="4" id="KW-1185">Reference proteome</keyword>
<evidence type="ECO:0000313" key="3">
    <source>
        <dbReference type="EMBL" id="EIW51549.1"/>
    </source>
</evidence>
<accession>R7S9B5</accession>
<dbReference type="KEGG" id="tvs:TRAVEDRAFT_157366"/>
<evidence type="ECO:0000313" key="4">
    <source>
        <dbReference type="Proteomes" id="UP000054317"/>
    </source>
</evidence>
<evidence type="ECO:0008006" key="5">
    <source>
        <dbReference type="Google" id="ProtNLM"/>
    </source>
</evidence>
<dbReference type="RefSeq" id="XP_008045597.1">
    <property type="nucleotide sequence ID" value="XM_008047406.1"/>
</dbReference>
<dbReference type="AlphaFoldDB" id="R7S9B5"/>
<keyword evidence="2" id="KW-0812">Transmembrane</keyword>
<reference evidence="4" key="1">
    <citation type="journal article" date="2012" name="Science">
        <title>The Paleozoic origin of enzymatic lignin decomposition reconstructed from 31 fungal genomes.</title>
        <authorList>
            <person name="Floudas D."/>
            <person name="Binder M."/>
            <person name="Riley R."/>
            <person name="Barry K."/>
            <person name="Blanchette R.A."/>
            <person name="Henrissat B."/>
            <person name="Martinez A.T."/>
            <person name="Otillar R."/>
            <person name="Spatafora J.W."/>
            <person name="Yadav J.S."/>
            <person name="Aerts A."/>
            <person name="Benoit I."/>
            <person name="Boyd A."/>
            <person name="Carlson A."/>
            <person name="Copeland A."/>
            <person name="Coutinho P.M."/>
            <person name="de Vries R.P."/>
            <person name="Ferreira P."/>
            <person name="Findley K."/>
            <person name="Foster B."/>
            <person name="Gaskell J."/>
            <person name="Glotzer D."/>
            <person name="Gorecki P."/>
            <person name="Heitman J."/>
            <person name="Hesse C."/>
            <person name="Hori C."/>
            <person name="Igarashi K."/>
            <person name="Jurgens J.A."/>
            <person name="Kallen N."/>
            <person name="Kersten P."/>
            <person name="Kohler A."/>
            <person name="Kuees U."/>
            <person name="Kumar T.K.A."/>
            <person name="Kuo A."/>
            <person name="LaButti K."/>
            <person name="Larrondo L.F."/>
            <person name="Lindquist E."/>
            <person name="Ling A."/>
            <person name="Lombard V."/>
            <person name="Lucas S."/>
            <person name="Lundell T."/>
            <person name="Martin R."/>
            <person name="McLaughlin D.J."/>
            <person name="Morgenstern I."/>
            <person name="Morin E."/>
            <person name="Murat C."/>
            <person name="Nagy L.G."/>
            <person name="Nolan M."/>
            <person name="Ohm R.A."/>
            <person name="Patyshakuliyeva A."/>
            <person name="Rokas A."/>
            <person name="Ruiz-Duenas F.J."/>
            <person name="Sabat G."/>
            <person name="Salamov A."/>
            <person name="Samejima M."/>
            <person name="Schmutz J."/>
            <person name="Slot J.C."/>
            <person name="St John F."/>
            <person name="Stenlid J."/>
            <person name="Sun H."/>
            <person name="Sun S."/>
            <person name="Syed K."/>
            <person name="Tsang A."/>
            <person name="Wiebenga A."/>
            <person name="Young D."/>
            <person name="Pisabarro A."/>
            <person name="Eastwood D.C."/>
            <person name="Martin F."/>
            <person name="Cullen D."/>
            <person name="Grigoriev I.V."/>
            <person name="Hibbett D.S."/>
        </authorList>
    </citation>
    <scope>NUCLEOTIDE SEQUENCE [LARGE SCALE GENOMIC DNA]</scope>
    <source>
        <strain evidence="4">FP-101664</strain>
    </source>
</reference>
<keyword evidence="2" id="KW-1133">Transmembrane helix</keyword>
<dbReference type="OMA" id="PFFYLAY"/>
<dbReference type="InterPro" id="IPR018786">
    <property type="entry name" value="Mit_KHE1"/>
</dbReference>
<evidence type="ECO:0000256" key="1">
    <source>
        <dbReference type="SAM" id="MobiDB-lite"/>
    </source>
</evidence>
<gene>
    <name evidence="3" type="ORF">TRAVEDRAFT_157366</name>
</gene>
<dbReference type="PANTHER" id="PTHR28062">
    <property type="entry name" value="K+-H+ EXCHANGE-LIKE PROTEIN"/>
    <property type="match status" value="1"/>
</dbReference>
<proteinExistence type="predicted"/>
<name>R7S9B5_TRAVS</name>
<dbReference type="EMBL" id="JH711800">
    <property type="protein sequence ID" value="EIW51549.1"/>
    <property type="molecule type" value="Genomic_DNA"/>
</dbReference>
<feature type="transmembrane region" description="Helical" evidence="2">
    <location>
        <begin position="157"/>
        <end position="176"/>
    </location>
</feature>
<organism evidence="3 4">
    <name type="scientific">Trametes versicolor (strain FP-101664)</name>
    <name type="common">White-rot fungus</name>
    <name type="synonym">Coriolus versicolor</name>
    <dbReference type="NCBI Taxonomy" id="717944"/>
    <lineage>
        <taxon>Eukaryota</taxon>
        <taxon>Fungi</taxon>
        <taxon>Dikarya</taxon>
        <taxon>Basidiomycota</taxon>
        <taxon>Agaricomycotina</taxon>
        <taxon>Agaricomycetes</taxon>
        <taxon>Polyporales</taxon>
        <taxon>Polyporaceae</taxon>
        <taxon>Trametes</taxon>
    </lineage>
</organism>
<dbReference type="GO" id="GO:0006813">
    <property type="term" value="P:potassium ion transport"/>
    <property type="evidence" value="ECO:0007669"/>
    <property type="project" value="TreeGrafter"/>
</dbReference>
<dbReference type="GO" id="GO:1902600">
    <property type="term" value="P:proton transmembrane transport"/>
    <property type="evidence" value="ECO:0007669"/>
    <property type="project" value="TreeGrafter"/>
</dbReference>
<dbReference type="GO" id="GO:0005743">
    <property type="term" value="C:mitochondrial inner membrane"/>
    <property type="evidence" value="ECO:0007669"/>
    <property type="project" value="TreeGrafter"/>
</dbReference>
<dbReference type="OrthoDB" id="5562676at2759"/>
<dbReference type="GeneID" id="19410123"/>